<dbReference type="InParanoid" id="I3JXE2"/>
<dbReference type="AlphaFoldDB" id="I3JXE2"/>
<evidence type="ECO:0000256" key="6">
    <source>
        <dbReference type="PROSITE-ProRule" id="PRU00024"/>
    </source>
</evidence>
<dbReference type="InterPro" id="IPR013083">
    <property type="entry name" value="Znf_RING/FYVE/PHD"/>
</dbReference>
<accession>I3JXE2</accession>
<evidence type="ECO:0000259" key="10">
    <source>
        <dbReference type="PROSITE" id="PS50188"/>
    </source>
</evidence>
<keyword evidence="7" id="KW-0175">Coiled coil</keyword>
<dbReference type="SMART" id="SM00449">
    <property type="entry name" value="SPRY"/>
    <property type="match status" value="1"/>
</dbReference>
<dbReference type="PROSITE" id="PS50188">
    <property type="entry name" value="B302_SPRY"/>
    <property type="match status" value="1"/>
</dbReference>
<gene>
    <name evidence="11" type="primary">LOC100699895</name>
</gene>
<dbReference type="PANTHER" id="PTHR25465:SF32">
    <property type="entry name" value="BLOODTHIRSTY-RELATED GENE FAMILY, MEMBER 16 ISOFORM X1-RELATED"/>
    <property type="match status" value="1"/>
</dbReference>
<dbReference type="Gene3D" id="4.10.830.40">
    <property type="match status" value="1"/>
</dbReference>
<dbReference type="InterPro" id="IPR051051">
    <property type="entry name" value="E3_ubiq-ligase_TRIM/RNF"/>
</dbReference>
<evidence type="ECO:0000256" key="4">
    <source>
        <dbReference type="ARBA" id="ARBA00022833"/>
    </source>
</evidence>
<dbReference type="InterPro" id="IPR013320">
    <property type="entry name" value="ConA-like_dom_sf"/>
</dbReference>
<keyword evidence="3 6" id="KW-0863">Zinc-finger</keyword>
<dbReference type="Ensembl" id="ENSONIT00000013547.2">
    <property type="protein sequence ID" value="ENSONIP00000013537.2"/>
    <property type="gene ID" value="ENSONIG00000010767.2"/>
</dbReference>
<dbReference type="Pfam" id="PF13445">
    <property type="entry name" value="zf-RING_UBOX"/>
    <property type="match status" value="1"/>
</dbReference>
<sequence length="559" mass="63517">MKLRVCQTNRWLQTSVSVSQRDFLSKASTEQRVVMAAASCLLSEDQFLCCICLEVFTDPVSTPCGHNFCKNCITQHWNSSPLCQCPVCKRKYYTRPELHVNTFISEMAAQFKLSAQQEASSSSRRRSEQQSAKPGEVLCDVCTGTKLKALKSCLVCLTSYCETHLQPHQTVSGLKRHQLIDPVKNLERRICSKHDKLLEMFCKSDQMCVCVVCSVSDHKRHDVVPLKEEYKVKKAGLVKKQAEIQGMILKRLEKVQEVKCSVQLSKEEADRELEGGVQFFADLMESIEIGLNELTEAVKEKQRTAEKQAADFIKELEQEIFELTKRSSEMDQLSSSEDHLQFIHNFSSVKTVPPTKDWTNTSIHPPSYEGMVVRAVSQVEKKLNDQMKSLFEDELKRVQWYRCYAMLDPDTVHPRPPQYKGNDCRCVLSNLGYSSGRFYFEVKVDKWSTWTLGVTRKDNVKGQVQLSSSNGFWTLCLCSDGYVVSTEPAVHLSLRSKPEKVGVYVHYDEGLVCFYDVSTAALIYSFSDCSFTEKLYLFFSPCSNDGNNIHTGGFGCVIQ</sequence>
<dbReference type="Gene3D" id="3.30.160.60">
    <property type="entry name" value="Classic Zinc Finger"/>
    <property type="match status" value="1"/>
</dbReference>
<evidence type="ECO:0000259" key="8">
    <source>
        <dbReference type="PROSITE" id="PS50089"/>
    </source>
</evidence>
<dbReference type="CDD" id="cd19769">
    <property type="entry name" value="Bbox2_TRIM16-like"/>
    <property type="match status" value="1"/>
</dbReference>
<dbReference type="InterPro" id="IPR001870">
    <property type="entry name" value="B30.2/SPRY"/>
</dbReference>
<organism evidence="11 12">
    <name type="scientific">Oreochromis niloticus</name>
    <name type="common">Nile tilapia</name>
    <name type="synonym">Tilapia nilotica</name>
    <dbReference type="NCBI Taxonomy" id="8128"/>
    <lineage>
        <taxon>Eukaryota</taxon>
        <taxon>Metazoa</taxon>
        <taxon>Chordata</taxon>
        <taxon>Craniata</taxon>
        <taxon>Vertebrata</taxon>
        <taxon>Euteleostomi</taxon>
        <taxon>Actinopterygii</taxon>
        <taxon>Neopterygii</taxon>
        <taxon>Teleostei</taxon>
        <taxon>Neoteleostei</taxon>
        <taxon>Acanthomorphata</taxon>
        <taxon>Ovalentaria</taxon>
        <taxon>Cichlomorphae</taxon>
        <taxon>Cichliformes</taxon>
        <taxon>Cichlidae</taxon>
        <taxon>African cichlids</taxon>
        <taxon>Pseudocrenilabrinae</taxon>
        <taxon>Oreochromini</taxon>
        <taxon>Oreochromis</taxon>
    </lineage>
</organism>
<dbReference type="SMART" id="SM00336">
    <property type="entry name" value="BBOX"/>
    <property type="match status" value="1"/>
</dbReference>
<dbReference type="OMA" id="FWTLCLC"/>
<evidence type="ECO:0000256" key="7">
    <source>
        <dbReference type="SAM" id="Coils"/>
    </source>
</evidence>
<feature type="domain" description="RING-type" evidence="8">
    <location>
        <begin position="49"/>
        <end position="89"/>
    </location>
</feature>
<keyword evidence="5" id="KW-0391">Immunity</keyword>
<dbReference type="Pfam" id="PF25600">
    <property type="entry name" value="TRIM_CC"/>
    <property type="match status" value="1"/>
</dbReference>
<dbReference type="PANTHER" id="PTHR25465">
    <property type="entry name" value="B-BOX DOMAIN CONTAINING"/>
    <property type="match status" value="1"/>
</dbReference>
<feature type="domain" description="B30.2/SPRY" evidence="10">
    <location>
        <begin position="359"/>
        <end position="559"/>
    </location>
</feature>
<evidence type="ECO:0000256" key="5">
    <source>
        <dbReference type="ARBA" id="ARBA00022859"/>
    </source>
</evidence>
<keyword evidence="1" id="KW-0399">Innate immunity</keyword>
<dbReference type="PROSITE" id="PS00518">
    <property type="entry name" value="ZF_RING_1"/>
    <property type="match status" value="1"/>
</dbReference>
<keyword evidence="12" id="KW-1185">Reference proteome</keyword>
<feature type="domain" description="B box-type" evidence="9">
    <location>
        <begin position="186"/>
        <end position="226"/>
    </location>
</feature>
<dbReference type="SUPFAM" id="SSF49899">
    <property type="entry name" value="Concanavalin A-like lectins/glucanases"/>
    <property type="match status" value="1"/>
</dbReference>
<evidence type="ECO:0000313" key="11">
    <source>
        <dbReference type="Ensembl" id="ENSONIP00000013537.2"/>
    </source>
</evidence>
<dbReference type="InterPro" id="IPR001841">
    <property type="entry name" value="Znf_RING"/>
</dbReference>
<dbReference type="eggNOG" id="KOG2177">
    <property type="taxonomic scope" value="Eukaryota"/>
</dbReference>
<reference evidence="12" key="1">
    <citation type="submission" date="2012-01" db="EMBL/GenBank/DDBJ databases">
        <title>The Genome Sequence of Oreochromis niloticus (Nile Tilapia).</title>
        <authorList>
            <consortium name="Broad Institute Genome Assembly Team"/>
            <consortium name="Broad Institute Sequencing Platform"/>
            <person name="Di Palma F."/>
            <person name="Johnson J."/>
            <person name="Lander E.S."/>
            <person name="Lindblad-Toh K."/>
        </authorList>
    </citation>
    <scope>NUCLEOTIDE SEQUENCE [LARGE SCALE GENOMIC DNA]</scope>
</reference>
<dbReference type="InterPro" id="IPR027370">
    <property type="entry name" value="Znf-RING_euk"/>
</dbReference>
<feature type="coiled-coil region" evidence="7">
    <location>
        <begin position="284"/>
        <end position="333"/>
    </location>
</feature>
<evidence type="ECO:0000259" key="9">
    <source>
        <dbReference type="PROSITE" id="PS50119"/>
    </source>
</evidence>
<dbReference type="GO" id="GO:0008270">
    <property type="term" value="F:zinc ion binding"/>
    <property type="evidence" value="ECO:0007669"/>
    <property type="project" value="UniProtKB-KW"/>
</dbReference>
<dbReference type="SUPFAM" id="SSF57850">
    <property type="entry name" value="RING/U-box"/>
    <property type="match status" value="1"/>
</dbReference>
<dbReference type="InterPro" id="IPR058030">
    <property type="entry name" value="TRIM8/14/16/25/29/45/65_CC"/>
</dbReference>
<dbReference type="GO" id="GO:0045087">
    <property type="term" value="P:innate immune response"/>
    <property type="evidence" value="ECO:0007669"/>
    <property type="project" value="UniProtKB-KW"/>
</dbReference>
<dbReference type="Gene3D" id="2.60.120.920">
    <property type="match status" value="1"/>
</dbReference>
<dbReference type="HOGENOM" id="CLU_013137_0_1_1"/>
<dbReference type="GeneTree" id="ENSGT01040000240400"/>
<name>I3JXE2_ORENI</name>
<evidence type="ECO:0000313" key="12">
    <source>
        <dbReference type="Proteomes" id="UP000005207"/>
    </source>
</evidence>
<dbReference type="Proteomes" id="UP000005207">
    <property type="component" value="Linkage group LG7"/>
</dbReference>
<reference evidence="11" key="2">
    <citation type="submission" date="2025-08" db="UniProtKB">
        <authorList>
            <consortium name="Ensembl"/>
        </authorList>
    </citation>
    <scope>IDENTIFICATION</scope>
</reference>
<dbReference type="InterPro" id="IPR000315">
    <property type="entry name" value="Znf_B-box"/>
</dbReference>
<dbReference type="InterPro" id="IPR017907">
    <property type="entry name" value="Znf_RING_CS"/>
</dbReference>
<dbReference type="InterPro" id="IPR003877">
    <property type="entry name" value="SPRY_dom"/>
</dbReference>
<evidence type="ECO:0000256" key="2">
    <source>
        <dbReference type="ARBA" id="ARBA00022723"/>
    </source>
</evidence>
<dbReference type="InterPro" id="IPR043136">
    <property type="entry name" value="B30.2/SPRY_sf"/>
</dbReference>
<protein>
    <submittedName>
        <fullName evidence="11">Uncharacterized protein</fullName>
    </submittedName>
</protein>
<dbReference type="Pfam" id="PF00643">
    <property type="entry name" value="zf-B_box"/>
    <property type="match status" value="1"/>
</dbReference>
<dbReference type="Gene3D" id="3.30.40.10">
    <property type="entry name" value="Zinc/RING finger domain, C3HC4 (zinc finger)"/>
    <property type="match status" value="1"/>
</dbReference>
<dbReference type="PROSITE" id="PS50089">
    <property type="entry name" value="ZF_RING_2"/>
    <property type="match status" value="1"/>
</dbReference>
<evidence type="ECO:0000256" key="3">
    <source>
        <dbReference type="ARBA" id="ARBA00022771"/>
    </source>
</evidence>
<keyword evidence="4" id="KW-0862">Zinc</keyword>
<evidence type="ECO:0000256" key="1">
    <source>
        <dbReference type="ARBA" id="ARBA00022588"/>
    </source>
</evidence>
<proteinExistence type="predicted"/>
<dbReference type="PROSITE" id="PS50119">
    <property type="entry name" value="ZF_BBOX"/>
    <property type="match status" value="1"/>
</dbReference>
<dbReference type="Pfam" id="PF00622">
    <property type="entry name" value="SPRY"/>
    <property type="match status" value="1"/>
</dbReference>
<dbReference type="SMART" id="SM00184">
    <property type="entry name" value="RING"/>
    <property type="match status" value="1"/>
</dbReference>
<dbReference type="SUPFAM" id="SSF57845">
    <property type="entry name" value="B-box zinc-binding domain"/>
    <property type="match status" value="1"/>
</dbReference>
<reference evidence="11" key="3">
    <citation type="submission" date="2025-09" db="UniProtKB">
        <authorList>
            <consortium name="Ensembl"/>
        </authorList>
    </citation>
    <scope>IDENTIFICATION</scope>
</reference>
<keyword evidence="2" id="KW-0479">Metal-binding</keyword>